<accession>A0ABR3CUN1</accession>
<protein>
    <submittedName>
        <fullName evidence="2">Uncharacterized protein</fullName>
    </submittedName>
</protein>
<feature type="region of interest" description="Disordered" evidence="1">
    <location>
        <begin position="1"/>
        <end position="20"/>
    </location>
</feature>
<evidence type="ECO:0000256" key="1">
    <source>
        <dbReference type="SAM" id="MobiDB-lite"/>
    </source>
</evidence>
<dbReference type="EMBL" id="JAJVCZ030000001">
    <property type="protein sequence ID" value="KAL0264616.1"/>
    <property type="molecule type" value="Genomic_DNA"/>
</dbReference>
<evidence type="ECO:0000313" key="2">
    <source>
        <dbReference type="EMBL" id="KAL0264616.1"/>
    </source>
</evidence>
<organism evidence="2 3">
    <name type="scientific">Diplodia seriata</name>
    <dbReference type="NCBI Taxonomy" id="420778"/>
    <lineage>
        <taxon>Eukaryota</taxon>
        <taxon>Fungi</taxon>
        <taxon>Dikarya</taxon>
        <taxon>Ascomycota</taxon>
        <taxon>Pezizomycotina</taxon>
        <taxon>Dothideomycetes</taxon>
        <taxon>Dothideomycetes incertae sedis</taxon>
        <taxon>Botryosphaeriales</taxon>
        <taxon>Botryosphaeriaceae</taxon>
        <taxon>Diplodia</taxon>
    </lineage>
</organism>
<keyword evidence="3" id="KW-1185">Reference proteome</keyword>
<dbReference type="RefSeq" id="XP_066637356.1">
    <property type="nucleotide sequence ID" value="XM_066772077.1"/>
</dbReference>
<comment type="caution">
    <text evidence="2">The sequence shown here is derived from an EMBL/GenBank/DDBJ whole genome shotgun (WGS) entry which is preliminary data.</text>
</comment>
<reference evidence="2 3" key="1">
    <citation type="submission" date="2024-02" db="EMBL/GenBank/DDBJ databases">
        <title>De novo assembly and annotation of 12 fungi associated with fruit tree decline syndrome in Ontario, Canada.</title>
        <authorList>
            <person name="Sulman M."/>
            <person name="Ellouze W."/>
            <person name="Ilyukhin E."/>
        </authorList>
    </citation>
    <scope>NUCLEOTIDE SEQUENCE [LARGE SCALE GENOMIC DNA]</scope>
    <source>
        <strain evidence="2 3">FDS-637</strain>
    </source>
</reference>
<gene>
    <name evidence="2" type="ORF">SLS55_000566</name>
</gene>
<proteinExistence type="predicted"/>
<evidence type="ECO:0000313" key="3">
    <source>
        <dbReference type="Proteomes" id="UP001430584"/>
    </source>
</evidence>
<sequence>MTNSFTTSLHSYNSDPIHGNDPIDGCDDYPIDGCDDHPIDGCDDPIDGHEPKYHYVNGYNNRNHQYFVAISMSPRCRQVFNLKW</sequence>
<name>A0ABR3CUN1_9PEZI</name>
<feature type="compositionally biased region" description="Polar residues" evidence="1">
    <location>
        <begin position="1"/>
        <end position="14"/>
    </location>
</feature>
<dbReference type="GeneID" id="92004651"/>
<dbReference type="Proteomes" id="UP001430584">
    <property type="component" value="Unassembled WGS sequence"/>
</dbReference>